<dbReference type="EMBL" id="LAZR01026143">
    <property type="protein sequence ID" value="KKL69658.1"/>
    <property type="molecule type" value="Genomic_DNA"/>
</dbReference>
<dbReference type="AlphaFoldDB" id="A0A0F9E6K1"/>
<accession>A0A0F9E6K1</accession>
<protein>
    <submittedName>
        <fullName evidence="1">Uncharacterized protein</fullName>
    </submittedName>
</protein>
<name>A0A0F9E6K1_9ZZZZ</name>
<gene>
    <name evidence="1" type="ORF">LCGC14_2112690</name>
</gene>
<feature type="non-terminal residue" evidence="1">
    <location>
        <position position="1"/>
    </location>
</feature>
<comment type="caution">
    <text evidence="1">The sequence shown here is derived from an EMBL/GenBank/DDBJ whole genome shotgun (WGS) entry which is preliminary data.</text>
</comment>
<organism evidence="1">
    <name type="scientific">marine sediment metagenome</name>
    <dbReference type="NCBI Taxonomy" id="412755"/>
    <lineage>
        <taxon>unclassified sequences</taxon>
        <taxon>metagenomes</taxon>
        <taxon>ecological metagenomes</taxon>
    </lineage>
</organism>
<sequence length="37" mass="4108">FEKLTVLTIPYSARYSSCDIVTVNTASEPTNWDVQAS</sequence>
<reference evidence="1" key="1">
    <citation type="journal article" date="2015" name="Nature">
        <title>Complex archaea that bridge the gap between prokaryotes and eukaryotes.</title>
        <authorList>
            <person name="Spang A."/>
            <person name="Saw J.H."/>
            <person name="Jorgensen S.L."/>
            <person name="Zaremba-Niedzwiedzka K."/>
            <person name="Martijn J."/>
            <person name="Lind A.E."/>
            <person name="van Eijk R."/>
            <person name="Schleper C."/>
            <person name="Guy L."/>
            <person name="Ettema T.J."/>
        </authorList>
    </citation>
    <scope>NUCLEOTIDE SEQUENCE</scope>
</reference>
<proteinExistence type="predicted"/>
<evidence type="ECO:0000313" key="1">
    <source>
        <dbReference type="EMBL" id="KKL69658.1"/>
    </source>
</evidence>